<dbReference type="SMART" id="SM00389">
    <property type="entry name" value="HOX"/>
    <property type="match status" value="1"/>
</dbReference>
<feature type="domain" description="Homeobox" evidence="6">
    <location>
        <begin position="214"/>
        <end position="277"/>
    </location>
</feature>
<name>A0A1S9RX13_PENBI</name>
<feature type="compositionally biased region" description="Basic and acidic residues" evidence="5">
    <location>
        <begin position="75"/>
        <end position="107"/>
    </location>
</feature>
<dbReference type="CDD" id="cd12148">
    <property type="entry name" value="fungal_TF_MHR"/>
    <property type="match status" value="1"/>
</dbReference>
<dbReference type="InterPro" id="IPR050224">
    <property type="entry name" value="TALE_homeobox"/>
</dbReference>
<dbReference type="GO" id="GO:0003677">
    <property type="term" value="F:DNA binding"/>
    <property type="evidence" value="ECO:0007669"/>
    <property type="project" value="UniProtKB-UniRule"/>
</dbReference>
<dbReference type="GO" id="GO:0006355">
    <property type="term" value="P:regulation of DNA-templated transcription"/>
    <property type="evidence" value="ECO:0007669"/>
    <property type="project" value="InterPro"/>
</dbReference>
<dbReference type="PROSITE" id="PS50071">
    <property type="entry name" value="HOMEOBOX_2"/>
    <property type="match status" value="1"/>
</dbReference>
<comment type="subcellular location">
    <subcellularLocation>
        <location evidence="4">Nucleus</location>
    </subcellularLocation>
</comment>
<keyword evidence="3 4" id="KW-0539">Nucleus</keyword>
<dbReference type="AlphaFoldDB" id="A0A1S9RX13"/>
<dbReference type="CDD" id="cd00086">
    <property type="entry name" value="homeodomain"/>
    <property type="match status" value="1"/>
</dbReference>
<dbReference type="GO" id="GO:0005634">
    <property type="term" value="C:nucleus"/>
    <property type="evidence" value="ECO:0007669"/>
    <property type="project" value="UniProtKB-SubCell"/>
</dbReference>
<dbReference type="PANTHER" id="PTHR11850">
    <property type="entry name" value="HOMEOBOX PROTEIN TRANSCRIPTION FACTORS"/>
    <property type="match status" value="1"/>
</dbReference>
<evidence type="ECO:0000256" key="1">
    <source>
        <dbReference type="ARBA" id="ARBA00023125"/>
    </source>
</evidence>
<keyword evidence="7" id="KW-0645">Protease</keyword>
<keyword evidence="7" id="KW-0378">Hydrolase</keyword>
<gene>
    <name evidence="7" type="primary">prtT</name>
    <name evidence="7" type="ORF">PEBR_05714</name>
</gene>
<dbReference type="Gene3D" id="1.10.10.60">
    <property type="entry name" value="Homeodomain-like"/>
    <property type="match status" value="1"/>
</dbReference>
<evidence type="ECO:0000256" key="3">
    <source>
        <dbReference type="ARBA" id="ARBA00023242"/>
    </source>
</evidence>
<dbReference type="GO" id="GO:0008233">
    <property type="term" value="F:peptidase activity"/>
    <property type="evidence" value="ECO:0007669"/>
    <property type="project" value="UniProtKB-KW"/>
</dbReference>
<dbReference type="GO" id="GO:0006508">
    <property type="term" value="P:proteolysis"/>
    <property type="evidence" value="ECO:0007669"/>
    <property type="project" value="UniProtKB-KW"/>
</dbReference>
<sequence>MAISYASRAPAGHPQTLPSFRELLPPHLHEEIDSSPSYYASRHQSQERPSSGHEMAADPRSMPGFSPSVSSKASYGEHSREYTTRAGEHSPRPMSDHLSMRLGDHASRGPSPILPPIRDLQPMPDRKGYPDNRMAGPRSDPFAQEYRSGQPGPISGAMGDRRNVEPYTATVMHGQPPYGHPVMPYPGDAEQMSPGMMTHPQQANFGIMGDPIDPKTKRRRGNLPKPVTDILRAWFHEHLDHPYPSEEDKQMFMTRTGLSISQISNWFINARRRQLPALRNQMRSGGGDADSSRHSPFSDVDQEPLLDCELPETQDRFQDNASTWSDANAAIPSIEERLVSLERGMGEMIHLMRQMINQPSTVAGSPHSHATRSVDDVALGENWPVPSFTLKPVQFIRDLQIECFRDQLSTEADLLGDVVSQGIVDAKLSLKLIELFVEYFSPWVSIDLSSSIQRTDTLLFNTACLLASRYLPGMPANTIHEISMHVQHGVTKTLWRRSPLTNDLLQALALLCLYPTSGHKEGFMDGWLLSGISINHALTTFNFLSNLPTKSVLTDEVLSQMRLWNTLCLTHLHSALGYGRSVNVQQHHLDYCTRILDHPRATPEDGRIVAEIKLYRIALKIQHNLQRLRFAEGEYEEIERWKMEWAHLIANEGPSTLELSIWFCQLLLHRTAARLQPESDRLVAEICSNARLIISRSLQTRFSAAPGLIDNVYYILGYAALTLCDYNPSDPQIDQVRAFMLHLAPSSDHLAYRIACIVGEVQRRYSEAASAEQASPNGDVLKGSLFVVPPSRSENLDLAQLMPASGMESLVEGYGCFEQLIPAGYVPSQPAFSAPAMFQHHSAPVTGGAMPISLVPRALHDL</sequence>
<feature type="region of interest" description="Disordered" evidence="5">
    <location>
        <begin position="281"/>
        <end position="301"/>
    </location>
</feature>
<accession>A0A1S9RX13</accession>
<organism evidence="7 8">
    <name type="scientific">Penicillium brasilianum</name>
    <dbReference type="NCBI Taxonomy" id="104259"/>
    <lineage>
        <taxon>Eukaryota</taxon>
        <taxon>Fungi</taxon>
        <taxon>Dikarya</taxon>
        <taxon>Ascomycota</taxon>
        <taxon>Pezizomycotina</taxon>
        <taxon>Eurotiomycetes</taxon>
        <taxon>Eurotiomycetidae</taxon>
        <taxon>Eurotiales</taxon>
        <taxon>Aspergillaceae</taxon>
        <taxon>Penicillium</taxon>
    </lineage>
</organism>
<evidence type="ECO:0000256" key="2">
    <source>
        <dbReference type="ARBA" id="ARBA00023155"/>
    </source>
</evidence>
<dbReference type="SUPFAM" id="SSF46689">
    <property type="entry name" value="Homeodomain-like"/>
    <property type="match status" value="1"/>
</dbReference>
<dbReference type="InterPro" id="IPR009057">
    <property type="entry name" value="Homeodomain-like_sf"/>
</dbReference>
<dbReference type="Proteomes" id="UP000190744">
    <property type="component" value="Unassembled WGS sequence"/>
</dbReference>
<evidence type="ECO:0000256" key="5">
    <source>
        <dbReference type="SAM" id="MobiDB-lite"/>
    </source>
</evidence>
<dbReference type="InterPro" id="IPR001356">
    <property type="entry name" value="HD"/>
</dbReference>
<evidence type="ECO:0000313" key="7">
    <source>
        <dbReference type="EMBL" id="OOQ89956.1"/>
    </source>
</evidence>
<feature type="DNA-binding region" description="Homeobox" evidence="4">
    <location>
        <begin position="216"/>
        <end position="278"/>
    </location>
</feature>
<evidence type="ECO:0000313" key="8">
    <source>
        <dbReference type="Proteomes" id="UP000190744"/>
    </source>
</evidence>
<dbReference type="InterPro" id="IPR008422">
    <property type="entry name" value="KN_HD"/>
</dbReference>
<feature type="region of interest" description="Disordered" evidence="5">
    <location>
        <begin position="1"/>
        <end position="161"/>
    </location>
</feature>
<evidence type="ECO:0000259" key="6">
    <source>
        <dbReference type="PROSITE" id="PS50071"/>
    </source>
</evidence>
<proteinExistence type="predicted"/>
<dbReference type="EMBL" id="LJBN01000100">
    <property type="protein sequence ID" value="OOQ89956.1"/>
    <property type="molecule type" value="Genomic_DNA"/>
</dbReference>
<evidence type="ECO:0000256" key="4">
    <source>
        <dbReference type="PROSITE-ProRule" id="PRU00108"/>
    </source>
</evidence>
<reference evidence="8" key="1">
    <citation type="submission" date="2015-09" db="EMBL/GenBank/DDBJ databases">
        <authorList>
            <person name="Fill T.P."/>
            <person name="Baretta J.F."/>
            <person name="de Almeida L.G."/>
            <person name="Rocha M."/>
            <person name="de Souza D.H."/>
            <person name="Malavazi I."/>
            <person name="Cerdeira L.T."/>
            <person name="Hong H."/>
            <person name="Samborskyy M."/>
            <person name="de Vasconcelos A.T."/>
            <person name="Leadlay P."/>
            <person name="Rodrigues-Filho E."/>
        </authorList>
    </citation>
    <scope>NUCLEOTIDE SEQUENCE [LARGE SCALE GENOMIC DNA]</scope>
    <source>
        <strain evidence="8">LaBioMMi 136</strain>
    </source>
</reference>
<dbReference type="Pfam" id="PF05920">
    <property type="entry name" value="Homeobox_KN"/>
    <property type="match status" value="1"/>
</dbReference>
<keyword evidence="1 4" id="KW-0238">DNA-binding</keyword>
<comment type="caution">
    <text evidence="7">The sequence shown here is derived from an EMBL/GenBank/DDBJ whole genome shotgun (WGS) entry which is preliminary data.</text>
</comment>
<keyword evidence="2 4" id="KW-0371">Homeobox</keyword>
<protein>
    <submittedName>
        <fullName evidence="7">Transcriptional activator of protease prtT</fullName>
    </submittedName>
</protein>